<protein>
    <submittedName>
        <fullName evidence="6">Uncharacterized protein</fullName>
    </submittedName>
</protein>
<dbReference type="PANTHER" id="PTHR18359:SF0">
    <property type="entry name" value="U3 SMALL NUCLEOLAR RNA-ASSOCIATED PROTEIN 18 HOMOLOG"/>
    <property type="match status" value="1"/>
</dbReference>
<dbReference type="Gene3D" id="2.130.10.10">
    <property type="entry name" value="YVTN repeat-like/Quinoprotein amine dehydrogenase"/>
    <property type="match status" value="1"/>
</dbReference>
<dbReference type="STRING" id="44941.A0A397UZJ3"/>
<dbReference type="OrthoDB" id="1935146at2759"/>
<keyword evidence="4" id="KW-0677">Repeat</keyword>
<evidence type="ECO:0000256" key="4">
    <source>
        <dbReference type="ARBA" id="ARBA00022737"/>
    </source>
</evidence>
<dbReference type="PANTHER" id="PTHR18359">
    <property type="entry name" value="WD-REPEAT PROTEIN-RELATED"/>
    <property type="match status" value="1"/>
</dbReference>
<dbReference type="EMBL" id="QKWP01000855">
    <property type="protein sequence ID" value="RIB14179.1"/>
    <property type="molecule type" value="Genomic_DNA"/>
</dbReference>
<evidence type="ECO:0000256" key="1">
    <source>
        <dbReference type="ARBA" id="ARBA00004604"/>
    </source>
</evidence>
<name>A0A397UZJ3_9GLOM</name>
<evidence type="ECO:0000313" key="6">
    <source>
        <dbReference type="EMBL" id="RIB14179.1"/>
    </source>
</evidence>
<gene>
    <name evidence="6" type="ORF">C2G38_2195833</name>
</gene>
<proteinExistence type="predicted"/>
<dbReference type="InterPro" id="IPR015943">
    <property type="entry name" value="WD40/YVTN_repeat-like_dom_sf"/>
</dbReference>
<organism evidence="6 7">
    <name type="scientific">Gigaspora rosea</name>
    <dbReference type="NCBI Taxonomy" id="44941"/>
    <lineage>
        <taxon>Eukaryota</taxon>
        <taxon>Fungi</taxon>
        <taxon>Fungi incertae sedis</taxon>
        <taxon>Mucoromycota</taxon>
        <taxon>Glomeromycotina</taxon>
        <taxon>Glomeromycetes</taxon>
        <taxon>Diversisporales</taxon>
        <taxon>Gigasporaceae</taxon>
        <taxon>Gigaspora</taxon>
    </lineage>
</organism>
<dbReference type="GO" id="GO:0032040">
    <property type="term" value="C:small-subunit processome"/>
    <property type="evidence" value="ECO:0007669"/>
    <property type="project" value="TreeGrafter"/>
</dbReference>
<dbReference type="GO" id="GO:0034388">
    <property type="term" value="C:Pwp2p-containing subcomplex of 90S preribosome"/>
    <property type="evidence" value="ECO:0007669"/>
    <property type="project" value="TreeGrafter"/>
</dbReference>
<keyword evidence="3" id="KW-0853">WD repeat</keyword>
<dbReference type="Proteomes" id="UP000266673">
    <property type="component" value="Unassembled WGS sequence"/>
</dbReference>
<keyword evidence="2" id="KW-0698">rRNA processing</keyword>
<comment type="subcellular location">
    <subcellularLocation>
        <location evidence="1">Nucleus</location>
        <location evidence="1">Nucleolus</location>
    </subcellularLocation>
</comment>
<comment type="caution">
    <text evidence="6">The sequence shown here is derived from an EMBL/GenBank/DDBJ whole genome shotgun (WGS) entry which is preliminary data.</text>
</comment>
<evidence type="ECO:0000256" key="5">
    <source>
        <dbReference type="ARBA" id="ARBA00023242"/>
    </source>
</evidence>
<keyword evidence="5" id="KW-0539">Nucleus</keyword>
<dbReference type="GO" id="GO:0006364">
    <property type="term" value="P:rRNA processing"/>
    <property type="evidence" value="ECO:0007669"/>
    <property type="project" value="UniProtKB-KW"/>
</dbReference>
<evidence type="ECO:0000313" key="7">
    <source>
        <dbReference type="Proteomes" id="UP000266673"/>
    </source>
</evidence>
<sequence length="145" mass="16230">MIISNHSKINLKIQSVVLKDLPIYQAAFNSNGTEIIATGWKKTNDGRFKPMKIQYQRINSGIVNVYDETCLALPNPKPLKSIMNLITNVHDMKFNHDSQILGILTGTFTISYHVSKLAEQIKAISSTLAPVGVEYTILNHNLTFD</sequence>
<evidence type="ECO:0000256" key="2">
    <source>
        <dbReference type="ARBA" id="ARBA00022552"/>
    </source>
</evidence>
<keyword evidence="7" id="KW-1185">Reference proteome</keyword>
<evidence type="ECO:0000256" key="3">
    <source>
        <dbReference type="ARBA" id="ARBA00022574"/>
    </source>
</evidence>
<accession>A0A397UZJ3</accession>
<dbReference type="AlphaFoldDB" id="A0A397UZJ3"/>
<reference evidence="6 7" key="1">
    <citation type="submission" date="2018-06" db="EMBL/GenBank/DDBJ databases">
        <title>Comparative genomics reveals the genomic features of Rhizophagus irregularis, R. cerebriforme, R. diaphanum and Gigaspora rosea, and their symbiotic lifestyle signature.</title>
        <authorList>
            <person name="Morin E."/>
            <person name="San Clemente H."/>
            <person name="Chen E.C.H."/>
            <person name="De La Providencia I."/>
            <person name="Hainaut M."/>
            <person name="Kuo A."/>
            <person name="Kohler A."/>
            <person name="Murat C."/>
            <person name="Tang N."/>
            <person name="Roy S."/>
            <person name="Loubradou J."/>
            <person name="Henrissat B."/>
            <person name="Grigoriev I.V."/>
            <person name="Corradi N."/>
            <person name="Roux C."/>
            <person name="Martin F.M."/>
        </authorList>
    </citation>
    <scope>NUCLEOTIDE SEQUENCE [LARGE SCALE GENOMIC DNA]</scope>
    <source>
        <strain evidence="6 7">DAOM 194757</strain>
    </source>
</reference>
<dbReference type="InterPro" id="IPR045161">
    <property type="entry name" value="Utp18"/>
</dbReference>